<keyword evidence="3" id="KW-1185">Reference proteome</keyword>
<accession>A0AAN9GG01</accession>
<protein>
    <submittedName>
        <fullName evidence="2">Uncharacterized protein</fullName>
    </submittedName>
</protein>
<dbReference type="AlphaFoldDB" id="A0AAN9GG01"/>
<dbReference type="Proteomes" id="UP001374579">
    <property type="component" value="Unassembled WGS sequence"/>
</dbReference>
<feature type="region of interest" description="Disordered" evidence="1">
    <location>
        <begin position="215"/>
        <end position="245"/>
    </location>
</feature>
<comment type="caution">
    <text evidence="2">The sequence shown here is derived from an EMBL/GenBank/DDBJ whole genome shotgun (WGS) entry which is preliminary data.</text>
</comment>
<dbReference type="EMBL" id="JBAMIC010000004">
    <property type="protein sequence ID" value="KAK7107538.1"/>
    <property type="molecule type" value="Genomic_DNA"/>
</dbReference>
<proteinExistence type="predicted"/>
<evidence type="ECO:0000313" key="2">
    <source>
        <dbReference type="EMBL" id="KAK7107538.1"/>
    </source>
</evidence>
<organism evidence="2 3">
    <name type="scientific">Littorina saxatilis</name>
    <dbReference type="NCBI Taxonomy" id="31220"/>
    <lineage>
        <taxon>Eukaryota</taxon>
        <taxon>Metazoa</taxon>
        <taxon>Spiralia</taxon>
        <taxon>Lophotrochozoa</taxon>
        <taxon>Mollusca</taxon>
        <taxon>Gastropoda</taxon>
        <taxon>Caenogastropoda</taxon>
        <taxon>Littorinimorpha</taxon>
        <taxon>Littorinoidea</taxon>
        <taxon>Littorinidae</taxon>
        <taxon>Littorina</taxon>
    </lineage>
</organism>
<gene>
    <name evidence="2" type="ORF">V1264_015444</name>
</gene>
<sequence>MSTALILRDRNPDNDFVLRGGPPLYTERTSFYPTNSDITTTTKNLSQHGYRADRYQDFLQDDQNLRSSLRNMSRSLRMVSNDIKQNLQEESTAKRYLQTQSGTVFYQDGYKPEEYEDDRIPTRRPEDRSWLSNSEWNTSAGHHVTFSDNAPMETLLNRTPSFPVTQVLSRTGDNQKEAARLLRTVNTDMGLAEVPLTRFTRKDLLASEYFPVTMSSNVSEGSRSPRQSRSRTRSRERLAQSARMRAMTPEKTHITDNFRDMKRLEKLYLVTAEAPATVSAPPAILSPYLEEIAKLRMERIRLEEQHLKELNRLLTLERVRGPKPKWYELRDTQFHFEAGKNNDLLRSQTEWGSALKTGSQVLSRSCPDEFSLRTRAASFF</sequence>
<reference evidence="2 3" key="1">
    <citation type="submission" date="2024-02" db="EMBL/GenBank/DDBJ databases">
        <title>Chromosome-scale genome assembly of the rough periwinkle Littorina saxatilis.</title>
        <authorList>
            <person name="De Jode A."/>
            <person name="Faria R."/>
            <person name="Formenti G."/>
            <person name="Sims Y."/>
            <person name="Smith T.P."/>
            <person name="Tracey A."/>
            <person name="Wood J.M.D."/>
            <person name="Zagrodzka Z.B."/>
            <person name="Johannesson K."/>
            <person name="Butlin R.K."/>
            <person name="Leder E.H."/>
        </authorList>
    </citation>
    <scope>NUCLEOTIDE SEQUENCE [LARGE SCALE GENOMIC DNA]</scope>
    <source>
        <strain evidence="2">Snail1</strain>
        <tissue evidence="2">Muscle</tissue>
    </source>
</reference>
<name>A0AAN9GG01_9CAEN</name>
<evidence type="ECO:0000313" key="3">
    <source>
        <dbReference type="Proteomes" id="UP001374579"/>
    </source>
</evidence>
<evidence type="ECO:0000256" key="1">
    <source>
        <dbReference type="SAM" id="MobiDB-lite"/>
    </source>
</evidence>